<dbReference type="RefSeq" id="WP_315607404.1">
    <property type="nucleotide sequence ID" value="NZ_CP130318.1"/>
</dbReference>
<proteinExistence type="predicted"/>
<sequence length="272" mass="29547">MNGIRKTVNYTISFLLLAGLVFSSGVMSVLLYAKMTGKDWVLSWKSDTAVAFAETLPVPSPSPAPAKPASALLEVPLIRQNPELPSGCEVTSLSMLLAYYGAKTDKLKLAAEMKRDTTELKRAPDGTILSWGNPNVGFVGEITGRAKGFGIYHTALIELMRKYIPDAVDLTGGSFEALEKQVASGSPVVVWTTIDYIVPEPDRWVVWDTSLGPIRTTFSEHAVVLVGYDEQNVYVNDPLSGKSSLPVNKAAFLETWEAMGKQALSYPSRATQ</sequence>
<dbReference type="AlphaFoldDB" id="A0AA96LKB4"/>
<gene>
    <name evidence="3" type="ORF">MJA45_11575</name>
</gene>
<keyword evidence="1" id="KW-1133">Transmembrane helix</keyword>
<evidence type="ECO:0000313" key="3">
    <source>
        <dbReference type="EMBL" id="WNQ13621.1"/>
    </source>
</evidence>
<dbReference type="Gene3D" id="3.90.70.10">
    <property type="entry name" value="Cysteine proteinases"/>
    <property type="match status" value="1"/>
</dbReference>
<feature type="domain" description="Peptidase C39-like" evidence="2">
    <location>
        <begin position="73"/>
        <end position="238"/>
    </location>
</feature>
<dbReference type="PANTHER" id="PTHR37806">
    <property type="entry name" value="LMO0724 PROTEIN"/>
    <property type="match status" value="1"/>
</dbReference>
<dbReference type="KEGG" id="paun:MJA45_11575"/>
<keyword evidence="1" id="KW-0472">Membrane</keyword>
<keyword evidence="4" id="KW-1185">Reference proteome</keyword>
<dbReference type="InterPro" id="IPR039564">
    <property type="entry name" value="Peptidase_C39-like"/>
</dbReference>
<evidence type="ECO:0000259" key="2">
    <source>
        <dbReference type="Pfam" id="PF13529"/>
    </source>
</evidence>
<accession>A0AA96LKB4</accession>
<name>A0AA96LKB4_9BACL</name>
<dbReference type="EMBL" id="CP130318">
    <property type="protein sequence ID" value="WNQ13621.1"/>
    <property type="molecule type" value="Genomic_DNA"/>
</dbReference>
<organism evidence="3 4">
    <name type="scientific">Paenibacillus aurantius</name>
    <dbReference type="NCBI Taxonomy" id="2918900"/>
    <lineage>
        <taxon>Bacteria</taxon>
        <taxon>Bacillati</taxon>
        <taxon>Bacillota</taxon>
        <taxon>Bacilli</taxon>
        <taxon>Bacillales</taxon>
        <taxon>Paenibacillaceae</taxon>
        <taxon>Paenibacillus</taxon>
    </lineage>
</organism>
<dbReference type="Pfam" id="PF13529">
    <property type="entry name" value="Peptidase_C39_2"/>
    <property type="match status" value="1"/>
</dbReference>
<feature type="transmembrane region" description="Helical" evidence="1">
    <location>
        <begin position="12"/>
        <end position="33"/>
    </location>
</feature>
<evidence type="ECO:0000313" key="4">
    <source>
        <dbReference type="Proteomes" id="UP001305702"/>
    </source>
</evidence>
<evidence type="ECO:0000256" key="1">
    <source>
        <dbReference type="SAM" id="Phobius"/>
    </source>
</evidence>
<protein>
    <submittedName>
        <fullName evidence="3">C39 family peptidase</fullName>
    </submittedName>
</protein>
<reference evidence="3 4" key="1">
    <citation type="submission" date="2022-02" db="EMBL/GenBank/DDBJ databases">
        <title>Paenibacillus sp. MBLB1776 Whole Genome Shotgun Sequencing.</title>
        <authorList>
            <person name="Hwang C.Y."/>
            <person name="Cho E.-S."/>
            <person name="Seo M.-J."/>
        </authorList>
    </citation>
    <scope>NUCLEOTIDE SEQUENCE [LARGE SCALE GENOMIC DNA]</scope>
    <source>
        <strain evidence="3 4">MBLB1776</strain>
    </source>
</reference>
<dbReference type="PANTHER" id="PTHR37806:SF1">
    <property type="entry name" value="PEPTIDASE C39-LIKE DOMAIN-CONTAINING PROTEIN"/>
    <property type="match status" value="1"/>
</dbReference>
<dbReference type="Proteomes" id="UP001305702">
    <property type="component" value="Chromosome"/>
</dbReference>
<keyword evidence="1" id="KW-0812">Transmembrane</keyword>